<accession>A0A0N0MGQ5</accession>
<dbReference type="EMBL" id="JUFX02000057">
    <property type="protein sequence ID" value="KPH88194.1"/>
    <property type="molecule type" value="Genomic_DNA"/>
</dbReference>
<protein>
    <submittedName>
        <fullName evidence="1">Uncharacterized protein</fullName>
    </submittedName>
</protein>
<proteinExistence type="predicted"/>
<comment type="caution">
    <text evidence="1">The sequence shown here is derived from an EMBL/GenBank/DDBJ whole genome shotgun (WGS) entry which is preliminary data.</text>
</comment>
<dbReference type="AlphaFoldDB" id="A0A0N0MGQ5"/>
<organism evidence="1 2">
    <name type="scientific">Komagataeibacter intermedius AF2</name>
    <dbReference type="NCBI Taxonomy" id="1458464"/>
    <lineage>
        <taxon>Bacteria</taxon>
        <taxon>Pseudomonadati</taxon>
        <taxon>Pseudomonadota</taxon>
        <taxon>Alphaproteobacteria</taxon>
        <taxon>Acetobacterales</taxon>
        <taxon>Acetobacteraceae</taxon>
        <taxon>Komagataeibacter</taxon>
    </lineage>
</organism>
<reference evidence="1 2" key="1">
    <citation type="submission" date="2015-07" db="EMBL/GenBank/DDBJ databases">
        <title>Draft Genome Sequence of Komagataeibacter intermedius Strain AF2, Isolated from Kombucha Tea.</title>
        <authorList>
            <person name="Santos R.A."/>
            <person name="Berretta A.A."/>
            <person name="Barud H.S."/>
            <person name="Ribeiro S.J."/>
            <person name="Gonzalez-Garcia L.N."/>
            <person name="Zucchi T.D."/>
            <person name="Goldman G.H."/>
            <person name="Riano-Pachon D.M."/>
        </authorList>
    </citation>
    <scope>NUCLEOTIDE SEQUENCE [LARGE SCALE GENOMIC DNA]</scope>
    <source>
        <strain evidence="1 2">AF2</strain>
    </source>
</reference>
<evidence type="ECO:0000313" key="1">
    <source>
        <dbReference type="EMBL" id="KPH88194.1"/>
    </source>
</evidence>
<dbReference type="Proteomes" id="UP000031553">
    <property type="component" value="Unassembled WGS sequence"/>
</dbReference>
<gene>
    <name evidence="1" type="ORF">GLUCOINTEAF2_0201789</name>
</gene>
<dbReference type="OrthoDB" id="7277460at2"/>
<dbReference type="RefSeq" id="WP_039734418.1">
    <property type="nucleotide sequence ID" value="NZ_JUFX02000057.1"/>
</dbReference>
<evidence type="ECO:0000313" key="2">
    <source>
        <dbReference type="Proteomes" id="UP000031553"/>
    </source>
</evidence>
<name>A0A0N0MGQ5_9PROT</name>
<sequence>MLESRIIEIDGTFLGTVILEADRQTRRFYATHDSVRAFHNRTLHGSDDVTRQVARLYRRSHVHVDRHDATGGK</sequence>